<keyword evidence="3" id="KW-1185">Reference proteome</keyword>
<sequence>MDRLLRALVVTTLFSLSSLVATCFAADRQVTQEKEQQTFYYSWRDYQGNQQKLNFTYSNDQLFNHYRRFKGFNDQEYLDKINVKVMNTIKEFDRRKYRLETTRKERSIEYKVFSDEKALLNEVETRVENAKQSARKSYLKRHYYADLEAIWATDAVRPDLPRFVKESYNYITPIREAVIEKYGLNVRPQTIINFVLGWVQSMPTSELPDRFHHSGENFKPPLKLIRQEYGDVDSKLVLTSAILKAIYPRLTIAMITTPKHALIGLNLPIRKEDKHIEINGLKYLVGEVTGPKQMPIAEVSPSSWSMLNSKQYIVDVI</sequence>
<name>A0A0A7EFL6_9GAMM</name>
<evidence type="ECO:0000256" key="1">
    <source>
        <dbReference type="SAM" id="SignalP"/>
    </source>
</evidence>
<dbReference type="KEGG" id="pseo:OM33_06250"/>
<dbReference type="AlphaFoldDB" id="A0A0A7EFL6"/>
<dbReference type="EMBL" id="CP009888">
    <property type="protein sequence ID" value="AIY64792.1"/>
    <property type="molecule type" value="Genomic_DNA"/>
</dbReference>
<organism evidence="2 3">
    <name type="scientific">Pseudoalteromonas piratica</name>
    <dbReference type="NCBI Taxonomy" id="1348114"/>
    <lineage>
        <taxon>Bacteria</taxon>
        <taxon>Pseudomonadati</taxon>
        <taxon>Pseudomonadota</taxon>
        <taxon>Gammaproteobacteria</taxon>
        <taxon>Alteromonadales</taxon>
        <taxon>Pseudoalteromonadaceae</taxon>
        <taxon>Pseudoalteromonas</taxon>
    </lineage>
</organism>
<feature type="signal peptide" evidence="1">
    <location>
        <begin position="1"/>
        <end position="25"/>
    </location>
</feature>
<evidence type="ECO:0000313" key="3">
    <source>
        <dbReference type="Proteomes" id="UP000030341"/>
    </source>
</evidence>
<dbReference type="RefSeq" id="WP_038640104.1">
    <property type="nucleotide sequence ID" value="NZ_CP009888.1"/>
</dbReference>
<accession>A0A0A7EFL6</accession>
<keyword evidence="1" id="KW-0732">Signal</keyword>
<protein>
    <submittedName>
        <fullName evidence="2">Uncharacterized protein</fullName>
    </submittedName>
</protein>
<reference evidence="2 3" key="1">
    <citation type="submission" date="2014-11" db="EMBL/GenBank/DDBJ databases">
        <title>Complete Genome Sequence of Pseudoalteromonas sp. Strain OCN003 Isolated from Kaneohe Bay, Oahu, Hawaii.</title>
        <authorList>
            <person name="Beurmann S."/>
            <person name="Videau P."/>
            <person name="Ushijima B."/>
            <person name="Smith A.M."/>
            <person name="Aeby G.S."/>
            <person name="Callahan S.M."/>
            <person name="Belcaid M."/>
        </authorList>
    </citation>
    <scope>NUCLEOTIDE SEQUENCE [LARGE SCALE GENOMIC DNA]</scope>
    <source>
        <strain evidence="2 3">OCN003</strain>
    </source>
</reference>
<dbReference type="STRING" id="1348114.OM33_06250"/>
<dbReference type="HOGENOM" id="CLU_076081_0_0_6"/>
<dbReference type="OrthoDB" id="5592079at2"/>
<proteinExistence type="predicted"/>
<dbReference type="Proteomes" id="UP000030341">
    <property type="component" value="Chromosome 1"/>
</dbReference>
<gene>
    <name evidence="2" type="ORF">OM33_06250</name>
</gene>
<evidence type="ECO:0000313" key="2">
    <source>
        <dbReference type="EMBL" id="AIY64792.1"/>
    </source>
</evidence>
<feature type="chain" id="PRO_5002039096" evidence="1">
    <location>
        <begin position="26"/>
        <end position="317"/>
    </location>
</feature>
<dbReference type="eggNOG" id="ENOG5031DN4">
    <property type="taxonomic scope" value="Bacteria"/>
</dbReference>